<evidence type="ECO:0000313" key="1">
    <source>
        <dbReference type="EMBL" id="MBA8775737.1"/>
    </source>
</evidence>
<dbReference type="AlphaFoldDB" id="A0A9X0PDG3"/>
<dbReference type="GeneID" id="72415266"/>
<name>A0A9X0PDG3_9STAP</name>
<comment type="caution">
    <text evidence="1">The sequence shown here is derived from an EMBL/GenBank/DDBJ whole genome shotgun (WGS) entry which is preliminary data.</text>
</comment>
<proteinExistence type="predicted"/>
<dbReference type="RefSeq" id="WP_182280421.1">
    <property type="nucleotide sequence ID" value="NZ_CP092966.1"/>
</dbReference>
<gene>
    <name evidence="1" type="ORF">HR081_02205</name>
</gene>
<organism evidence="1 2">
    <name type="scientific">Staphylococcus coagulans</name>
    <dbReference type="NCBI Taxonomy" id="74706"/>
    <lineage>
        <taxon>Bacteria</taxon>
        <taxon>Bacillati</taxon>
        <taxon>Bacillota</taxon>
        <taxon>Bacilli</taxon>
        <taxon>Bacillales</taxon>
        <taxon>Staphylococcaceae</taxon>
        <taxon>Staphylococcus</taxon>
    </lineage>
</organism>
<sequence>MKFSLEVIQNYVNIVKDDNPIHVHIVPGQMVVERVWHVLKWQPKVYKVKYQQPIRVDEQLEIRQMAHLIQVVGANEETKLTIRYM</sequence>
<evidence type="ECO:0000313" key="2">
    <source>
        <dbReference type="Proteomes" id="UP000524893"/>
    </source>
</evidence>
<protein>
    <submittedName>
        <fullName evidence="1">Uncharacterized protein</fullName>
    </submittedName>
</protein>
<reference evidence="1 2" key="1">
    <citation type="journal article" date="2020" name="Access Microbiol">
        <title>Isolation and genome sequencing of Staphylococcus schleiferi subspecies coagulans from Antarctic seals.</title>
        <authorList>
            <person name="Foster G."/>
            <person name="Robb A."/>
            <person name="Paterson G.K."/>
        </authorList>
    </citation>
    <scope>NUCLEOTIDE SEQUENCE [LARGE SCALE GENOMIC DNA]</scope>
    <source>
        <strain evidence="1 2">M615/02/4</strain>
    </source>
</reference>
<dbReference type="Proteomes" id="UP000524893">
    <property type="component" value="Unassembled WGS sequence"/>
</dbReference>
<dbReference type="EMBL" id="JABTCN010000003">
    <property type="protein sequence ID" value="MBA8775737.1"/>
    <property type="molecule type" value="Genomic_DNA"/>
</dbReference>
<accession>A0A9X0PDG3</accession>